<evidence type="ECO:0000313" key="1">
    <source>
        <dbReference type="EMBL" id="KCZ71579.1"/>
    </source>
</evidence>
<gene>
    <name evidence="1" type="ORF">ANME2D_02314</name>
</gene>
<protein>
    <submittedName>
        <fullName evidence="1">Uncharacterized protein</fullName>
    </submittedName>
</protein>
<name>A0A062V727_9EURY</name>
<dbReference type="EMBL" id="JMIY01000005">
    <property type="protein sequence ID" value="KCZ71579.1"/>
    <property type="molecule type" value="Genomic_DNA"/>
</dbReference>
<dbReference type="AlphaFoldDB" id="A0A062V727"/>
<dbReference type="Proteomes" id="UP000027153">
    <property type="component" value="Unassembled WGS sequence"/>
</dbReference>
<dbReference type="PATRIC" id="fig|1392998.3.peg.2309"/>
<reference evidence="1 2" key="1">
    <citation type="journal article" date="2013" name="Nature">
        <title>Anaerobic oxidation of methane coupled to nitrate reduction in a novel archaeal lineage.</title>
        <authorList>
            <person name="Haroon M.F."/>
            <person name="Hu S."/>
            <person name="Shi Y."/>
            <person name="Imelfort M."/>
            <person name="Keller J."/>
            <person name="Hugenholtz P."/>
            <person name="Yuan Z."/>
            <person name="Tyson G.W."/>
        </authorList>
    </citation>
    <scope>NUCLEOTIDE SEQUENCE [LARGE SCALE GENOMIC DNA]</scope>
    <source>
        <strain evidence="1 2">ANME-2d</strain>
    </source>
</reference>
<proteinExistence type="predicted"/>
<accession>A0A062V727</accession>
<comment type="caution">
    <text evidence="1">The sequence shown here is derived from an EMBL/GenBank/DDBJ whole genome shotgun (WGS) entry which is preliminary data.</text>
</comment>
<sequence length="406" mass="43388">MEPYTNEQQQALEKAFLKFMENNRELILDRIMSRIGLDITAAPDKDINLRTYGTGKAYYNDVEIVAGGGEGNYLWRYGGNNTMLQNLSMGTNKSIVSMITGRNWDYVTDDEGLCKSDIVGVGGFMTKAQSPVNVWDLAYGLKLPRGLDASKSATPEEGATYWATDTDKLYIGKGNDLWQEIGTGAAVWGAITGTLSNQTDLQNALNAKLNLSGSNIMSGNLSIEKTDPAVQFKQSGTWRGKLYTTGNDMVALCELGNLYLSTADSTGGSVLLETKGVTHMKIDPSGNVGIGTTNPNEPLEVAKDTGARFIVSNGGGANRKAILLQAPGTVYGFGRILAHDYNTQTGMNLVLQDSGGNVGIGTTSPGRKLEVNGEIGIADSNTYLKNNAGDMELHVASGKKIKIVVG</sequence>
<evidence type="ECO:0000313" key="2">
    <source>
        <dbReference type="Proteomes" id="UP000027153"/>
    </source>
</evidence>
<dbReference type="RefSeq" id="WP_048091623.1">
    <property type="nucleotide sequence ID" value="NZ_JMIY01000005.1"/>
</dbReference>
<organism evidence="1 2">
    <name type="scientific">Candidatus Methanoperedens nitratireducens</name>
    <dbReference type="NCBI Taxonomy" id="1392998"/>
    <lineage>
        <taxon>Archaea</taxon>
        <taxon>Methanobacteriati</taxon>
        <taxon>Methanobacteriota</taxon>
        <taxon>Stenosarchaea group</taxon>
        <taxon>Methanomicrobia</taxon>
        <taxon>Methanosarcinales</taxon>
        <taxon>ANME-2 cluster</taxon>
        <taxon>Candidatus Methanoperedentaceae</taxon>
        <taxon>Candidatus Methanoperedens</taxon>
    </lineage>
</organism>
<keyword evidence="2" id="KW-1185">Reference proteome</keyword>